<dbReference type="Proteomes" id="UP000238916">
    <property type="component" value="Unassembled WGS sequence"/>
</dbReference>
<gene>
    <name evidence="2" type="ORF">SBF1_2550014</name>
</gene>
<feature type="transmembrane region" description="Helical" evidence="1">
    <location>
        <begin position="120"/>
        <end position="137"/>
    </location>
</feature>
<feature type="transmembrane region" description="Helical" evidence="1">
    <location>
        <begin position="41"/>
        <end position="63"/>
    </location>
</feature>
<evidence type="ECO:0000313" key="3">
    <source>
        <dbReference type="Proteomes" id="UP000238916"/>
    </source>
</evidence>
<reference evidence="3" key="1">
    <citation type="submission" date="2018-02" db="EMBL/GenBank/DDBJ databases">
        <authorList>
            <person name="Hausmann B."/>
        </authorList>
    </citation>
    <scope>NUCLEOTIDE SEQUENCE [LARGE SCALE GENOMIC DNA]</scope>
    <source>
        <strain evidence="3">Peat soil MAG SbF1</strain>
    </source>
</reference>
<organism evidence="2 3">
    <name type="scientific">Candidatus Desulfosporosinus infrequens</name>
    <dbReference type="NCBI Taxonomy" id="2043169"/>
    <lineage>
        <taxon>Bacteria</taxon>
        <taxon>Bacillati</taxon>
        <taxon>Bacillota</taxon>
        <taxon>Clostridia</taxon>
        <taxon>Eubacteriales</taxon>
        <taxon>Desulfitobacteriaceae</taxon>
        <taxon>Desulfosporosinus</taxon>
    </lineage>
</organism>
<evidence type="ECO:0000256" key="1">
    <source>
        <dbReference type="SAM" id="Phobius"/>
    </source>
</evidence>
<name>A0A2U3KPG6_9FIRM</name>
<sequence length="184" mass="19627">MAAYVVMGLIIASLVPKINNMLEGTAFLPGLSAVLGGAGRAFLAILAYILTQVLTAYAIMAILRMREEESMTRTELVLASAASRVRYATGHLLITFIGSAAAIALFGFCIGDFASSLARLPVVWLIASVTVFLYGFAPRAAAPVSWGLFGGLLLMEFLWEIKAIGNNIFALSPFSWVYPGDGRS</sequence>
<proteinExistence type="predicted"/>
<dbReference type="AlphaFoldDB" id="A0A2U3KPG6"/>
<dbReference type="EMBL" id="OMOF01000174">
    <property type="protein sequence ID" value="SPF41581.1"/>
    <property type="molecule type" value="Genomic_DNA"/>
</dbReference>
<feature type="transmembrane region" description="Helical" evidence="1">
    <location>
        <begin position="92"/>
        <end position="114"/>
    </location>
</feature>
<protein>
    <submittedName>
        <fullName evidence="2">Uncharacterized protein</fullName>
    </submittedName>
</protein>
<keyword evidence="1" id="KW-1133">Transmembrane helix</keyword>
<accession>A0A2U3KPG6</accession>
<evidence type="ECO:0000313" key="2">
    <source>
        <dbReference type="EMBL" id="SPF41581.1"/>
    </source>
</evidence>
<keyword evidence="1" id="KW-0472">Membrane</keyword>
<keyword evidence="1" id="KW-0812">Transmembrane</keyword>